<evidence type="ECO:0000256" key="2">
    <source>
        <dbReference type="PROSITE-ProRule" id="PRU00169"/>
    </source>
</evidence>
<evidence type="ECO:0000313" key="4">
    <source>
        <dbReference type="EMBL" id="MBI2877957.1"/>
    </source>
</evidence>
<sequence>MKKRPQGEKANGRRILVVDDDEVVRAVVVEALDLFGYQAEAVSSGEEALAAFDEACHALLITDYRMPGMLGSELIQALRRRCPSLPTIALTSAEADEELRAAGAFEILRKPFELGRFREAVETGLHQAKREKIETRRQEDAVPILREG</sequence>
<proteinExistence type="predicted"/>
<dbReference type="InterPro" id="IPR011006">
    <property type="entry name" value="CheY-like_superfamily"/>
</dbReference>
<dbReference type="Gene3D" id="3.40.50.2300">
    <property type="match status" value="1"/>
</dbReference>
<dbReference type="InterPro" id="IPR001789">
    <property type="entry name" value="Sig_transdc_resp-reg_receiver"/>
</dbReference>
<dbReference type="Proteomes" id="UP000769766">
    <property type="component" value="Unassembled WGS sequence"/>
</dbReference>
<evidence type="ECO:0000259" key="3">
    <source>
        <dbReference type="PROSITE" id="PS50110"/>
    </source>
</evidence>
<dbReference type="PROSITE" id="PS50110">
    <property type="entry name" value="RESPONSE_REGULATORY"/>
    <property type="match status" value="1"/>
</dbReference>
<feature type="domain" description="Response regulatory" evidence="3">
    <location>
        <begin position="14"/>
        <end position="125"/>
    </location>
</feature>
<dbReference type="SUPFAM" id="SSF52172">
    <property type="entry name" value="CheY-like"/>
    <property type="match status" value="1"/>
</dbReference>
<feature type="modified residue" description="4-aspartylphosphate" evidence="2">
    <location>
        <position position="63"/>
    </location>
</feature>
<evidence type="ECO:0000256" key="1">
    <source>
        <dbReference type="ARBA" id="ARBA00022553"/>
    </source>
</evidence>
<dbReference type="SMART" id="SM00448">
    <property type="entry name" value="REC"/>
    <property type="match status" value="1"/>
</dbReference>
<gene>
    <name evidence="4" type="ORF">HYY20_13860</name>
</gene>
<comment type="caution">
    <text evidence="4">The sequence shown here is derived from an EMBL/GenBank/DDBJ whole genome shotgun (WGS) entry which is preliminary data.</text>
</comment>
<name>A0A932CST7_UNCTE</name>
<dbReference type="PANTHER" id="PTHR44591:SF3">
    <property type="entry name" value="RESPONSE REGULATORY DOMAIN-CONTAINING PROTEIN"/>
    <property type="match status" value="1"/>
</dbReference>
<dbReference type="CDD" id="cd00156">
    <property type="entry name" value="REC"/>
    <property type="match status" value="1"/>
</dbReference>
<accession>A0A932CST7</accession>
<dbReference type="EMBL" id="JACPRF010000421">
    <property type="protein sequence ID" value="MBI2877957.1"/>
    <property type="molecule type" value="Genomic_DNA"/>
</dbReference>
<dbReference type="PANTHER" id="PTHR44591">
    <property type="entry name" value="STRESS RESPONSE REGULATOR PROTEIN 1"/>
    <property type="match status" value="1"/>
</dbReference>
<dbReference type="GO" id="GO:0000160">
    <property type="term" value="P:phosphorelay signal transduction system"/>
    <property type="evidence" value="ECO:0007669"/>
    <property type="project" value="InterPro"/>
</dbReference>
<keyword evidence="1 2" id="KW-0597">Phosphoprotein</keyword>
<dbReference type="InterPro" id="IPR050595">
    <property type="entry name" value="Bact_response_regulator"/>
</dbReference>
<organism evidence="4 5">
    <name type="scientific">Tectimicrobiota bacterium</name>
    <dbReference type="NCBI Taxonomy" id="2528274"/>
    <lineage>
        <taxon>Bacteria</taxon>
        <taxon>Pseudomonadati</taxon>
        <taxon>Nitrospinota/Tectimicrobiota group</taxon>
        <taxon>Candidatus Tectimicrobiota</taxon>
    </lineage>
</organism>
<dbReference type="AlphaFoldDB" id="A0A932CST7"/>
<evidence type="ECO:0000313" key="5">
    <source>
        <dbReference type="Proteomes" id="UP000769766"/>
    </source>
</evidence>
<reference evidence="4" key="1">
    <citation type="submission" date="2020-07" db="EMBL/GenBank/DDBJ databases">
        <title>Huge and variable diversity of episymbiotic CPR bacteria and DPANN archaea in groundwater ecosystems.</title>
        <authorList>
            <person name="He C.Y."/>
            <person name="Keren R."/>
            <person name="Whittaker M."/>
            <person name="Farag I.F."/>
            <person name="Doudna J."/>
            <person name="Cate J.H.D."/>
            <person name="Banfield J.F."/>
        </authorList>
    </citation>
    <scope>NUCLEOTIDE SEQUENCE</scope>
    <source>
        <strain evidence="4">NC_groundwater_672_Ag_B-0.1um_62_36</strain>
    </source>
</reference>
<dbReference type="Pfam" id="PF00072">
    <property type="entry name" value="Response_reg"/>
    <property type="match status" value="1"/>
</dbReference>
<protein>
    <submittedName>
        <fullName evidence="4">Response regulator</fullName>
    </submittedName>
</protein>